<name>A0A392MZZ2_9FABA</name>
<evidence type="ECO:0000259" key="1">
    <source>
        <dbReference type="Pfam" id="PF13966"/>
    </source>
</evidence>
<dbReference type="InterPro" id="IPR026960">
    <property type="entry name" value="RVT-Znf"/>
</dbReference>
<dbReference type="EMBL" id="LXQA010024106">
    <property type="protein sequence ID" value="MCH93071.1"/>
    <property type="molecule type" value="Genomic_DNA"/>
</dbReference>
<comment type="caution">
    <text evidence="2">The sequence shown here is derived from an EMBL/GenBank/DDBJ whole genome shotgun (WGS) entry which is preliminary data.</text>
</comment>
<proteinExistence type="predicted"/>
<accession>A0A392MZZ2</accession>
<dbReference type="Pfam" id="PF13966">
    <property type="entry name" value="zf-RVT"/>
    <property type="match status" value="1"/>
</dbReference>
<evidence type="ECO:0000313" key="2">
    <source>
        <dbReference type="EMBL" id="MCH93071.1"/>
    </source>
</evidence>
<feature type="domain" description="Reverse transcriptase zinc-binding" evidence="1">
    <location>
        <begin position="38"/>
        <end position="95"/>
    </location>
</feature>
<dbReference type="Proteomes" id="UP000265520">
    <property type="component" value="Unassembled WGS sequence"/>
</dbReference>
<feature type="non-terminal residue" evidence="2">
    <location>
        <position position="1"/>
    </location>
</feature>
<keyword evidence="3" id="KW-1185">Reference proteome</keyword>
<dbReference type="AlphaFoldDB" id="A0A392MZZ2"/>
<evidence type="ECO:0000313" key="3">
    <source>
        <dbReference type="Proteomes" id="UP000265520"/>
    </source>
</evidence>
<organism evidence="2 3">
    <name type="scientific">Trifolium medium</name>
    <dbReference type="NCBI Taxonomy" id="97028"/>
    <lineage>
        <taxon>Eukaryota</taxon>
        <taxon>Viridiplantae</taxon>
        <taxon>Streptophyta</taxon>
        <taxon>Embryophyta</taxon>
        <taxon>Tracheophyta</taxon>
        <taxon>Spermatophyta</taxon>
        <taxon>Magnoliopsida</taxon>
        <taxon>eudicotyledons</taxon>
        <taxon>Gunneridae</taxon>
        <taxon>Pentapetalae</taxon>
        <taxon>rosids</taxon>
        <taxon>fabids</taxon>
        <taxon>Fabales</taxon>
        <taxon>Fabaceae</taxon>
        <taxon>Papilionoideae</taxon>
        <taxon>50 kb inversion clade</taxon>
        <taxon>NPAAA clade</taxon>
        <taxon>Hologalegina</taxon>
        <taxon>IRL clade</taxon>
        <taxon>Trifolieae</taxon>
        <taxon>Trifolium</taxon>
    </lineage>
</organism>
<sequence length="137" mass="15646">WEWGWMWRRLLFALEEDQLKELEELISSVCDDGLAGVFKLFWSCSTPSKFIVHGWRTLLDRVATKDALVARGDTSFVFCDAAIESCSHAFFSCPLLTVYGHQSIAGWVLTEGMPHQRRSTFCIIEGCLQAKHGKRFI</sequence>
<reference evidence="2 3" key="1">
    <citation type="journal article" date="2018" name="Front. Plant Sci.">
        <title>Red Clover (Trifolium pratense) and Zigzag Clover (T. medium) - A Picture of Genomic Similarities and Differences.</title>
        <authorList>
            <person name="Dluhosova J."/>
            <person name="Istvanek J."/>
            <person name="Nedelnik J."/>
            <person name="Repkova J."/>
        </authorList>
    </citation>
    <scope>NUCLEOTIDE SEQUENCE [LARGE SCALE GENOMIC DNA]</scope>
    <source>
        <strain evidence="3">cv. 10/8</strain>
        <tissue evidence="2">Leaf</tissue>
    </source>
</reference>
<protein>
    <recommendedName>
        <fullName evidence="1">Reverse transcriptase zinc-binding domain-containing protein</fullName>
    </recommendedName>
</protein>